<accession>A0AA35SLQ5</accession>
<reference evidence="2" key="1">
    <citation type="submission" date="2023-03" db="EMBL/GenBank/DDBJ databases">
        <authorList>
            <person name="Steffen K."/>
            <person name="Cardenas P."/>
        </authorList>
    </citation>
    <scope>NUCLEOTIDE SEQUENCE</scope>
</reference>
<keyword evidence="3" id="KW-1185">Reference proteome</keyword>
<evidence type="ECO:0000313" key="2">
    <source>
        <dbReference type="EMBL" id="CAI8031462.1"/>
    </source>
</evidence>
<feature type="region of interest" description="Disordered" evidence="1">
    <location>
        <begin position="1"/>
        <end position="64"/>
    </location>
</feature>
<dbReference type="Proteomes" id="UP001174909">
    <property type="component" value="Unassembled WGS sequence"/>
</dbReference>
<proteinExistence type="predicted"/>
<comment type="caution">
    <text evidence="2">The sequence shown here is derived from an EMBL/GenBank/DDBJ whole genome shotgun (WGS) entry which is preliminary data.</text>
</comment>
<feature type="compositionally biased region" description="Polar residues" evidence="1">
    <location>
        <begin position="39"/>
        <end position="57"/>
    </location>
</feature>
<feature type="compositionally biased region" description="Basic residues" evidence="1">
    <location>
        <begin position="1"/>
        <end position="15"/>
    </location>
</feature>
<dbReference type="AlphaFoldDB" id="A0AA35SLQ5"/>
<feature type="region of interest" description="Disordered" evidence="1">
    <location>
        <begin position="106"/>
        <end position="128"/>
    </location>
</feature>
<dbReference type="EMBL" id="CASHTH010002538">
    <property type="protein sequence ID" value="CAI8031462.1"/>
    <property type="molecule type" value="Genomic_DNA"/>
</dbReference>
<protein>
    <submittedName>
        <fullName evidence="2">Uncharacterized protein</fullName>
    </submittedName>
</protein>
<evidence type="ECO:0000256" key="1">
    <source>
        <dbReference type="SAM" id="MobiDB-lite"/>
    </source>
</evidence>
<organism evidence="2 3">
    <name type="scientific">Geodia barretti</name>
    <name type="common">Barrett's horny sponge</name>
    <dbReference type="NCBI Taxonomy" id="519541"/>
    <lineage>
        <taxon>Eukaryota</taxon>
        <taxon>Metazoa</taxon>
        <taxon>Porifera</taxon>
        <taxon>Demospongiae</taxon>
        <taxon>Heteroscleromorpha</taxon>
        <taxon>Tetractinellida</taxon>
        <taxon>Astrophorina</taxon>
        <taxon>Geodiidae</taxon>
        <taxon>Geodia</taxon>
    </lineage>
</organism>
<evidence type="ECO:0000313" key="3">
    <source>
        <dbReference type="Proteomes" id="UP001174909"/>
    </source>
</evidence>
<gene>
    <name evidence="2" type="ORF">GBAR_LOCUS17853</name>
</gene>
<sequence>MSGRKFRSIRRRKQWTRGPPAQTLPATATQQQPEIASATAPSSVAVQEPSGTPSRDATASKKKLSVSPHLLLALSKAFLKRKDIKRLGSSEYKSTDEAKKLRRIARRRRKGLDDRHKQGEGVMYAAGA</sequence>
<feature type="non-terminal residue" evidence="2">
    <location>
        <position position="1"/>
    </location>
</feature>
<name>A0AA35SLQ5_GEOBA</name>
<feature type="compositionally biased region" description="Low complexity" evidence="1">
    <location>
        <begin position="19"/>
        <end position="33"/>
    </location>
</feature>